<evidence type="ECO:0000313" key="2">
    <source>
        <dbReference type="EMBL" id="KIP06177.1"/>
    </source>
</evidence>
<feature type="transmembrane region" description="Helical" evidence="1">
    <location>
        <begin position="28"/>
        <end position="47"/>
    </location>
</feature>
<gene>
    <name evidence="2" type="ORF">PHLGIDRAFT_469887</name>
</gene>
<dbReference type="HOGENOM" id="CLU_1540626_0_0_1"/>
<sequence>MDDHSPQVRCAAPPQVYAPPAAGPIRSLVYMANVLLAFFYLVLALLVSAPPSDKPCPTQGLDVPPPRPYNKALFRASRRKATSLTLEDAVQRVHALLDVMLRTSLQPQQALAFVQTVLRPLATASATYAHACPTVDALALELKIRLATRKLYAECPSSYVIEPSVGESHLVQHL</sequence>
<evidence type="ECO:0000313" key="3">
    <source>
        <dbReference type="Proteomes" id="UP000053257"/>
    </source>
</evidence>
<organism evidence="2 3">
    <name type="scientific">Phlebiopsis gigantea (strain 11061_1 CR5-6)</name>
    <name type="common">White-rot fungus</name>
    <name type="synonym">Peniophora gigantea</name>
    <dbReference type="NCBI Taxonomy" id="745531"/>
    <lineage>
        <taxon>Eukaryota</taxon>
        <taxon>Fungi</taxon>
        <taxon>Dikarya</taxon>
        <taxon>Basidiomycota</taxon>
        <taxon>Agaricomycotina</taxon>
        <taxon>Agaricomycetes</taxon>
        <taxon>Polyporales</taxon>
        <taxon>Phanerochaetaceae</taxon>
        <taxon>Phlebiopsis</taxon>
    </lineage>
</organism>
<reference evidence="2 3" key="1">
    <citation type="journal article" date="2014" name="PLoS Genet.">
        <title>Analysis of the Phlebiopsis gigantea genome, transcriptome and secretome provides insight into its pioneer colonization strategies of wood.</title>
        <authorList>
            <person name="Hori C."/>
            <person name="Ishida T."/>
            <person name="Igarashi K."/>
            <person name="Samejima M."/>
            <person name="Suzuki H."/>
            <person name="Master E."/>
            <person name="Ferreira P."/>
            <person name="Ruiz-Duenas F.J."/>
            <person name="Held B."/>
            <person name="Canessa P."/>
            <person name="Larrondo L.F."/>
            <person name="Schmoll M."/>
            <person name="Druzhinina I.S."/>
            <person name="Kubicek C.P."/>
            <person name="Gaskell J.A."/>
            <person name="Kersten P."/>
            <person name="St John F."/>
            <person name="Glasner J."/>
            <person name="Sabat G."/>
            <person name="Splinter BonDurant S."/>
            <person name="Syed K."/>
            <person name="Yadav J."/>
            <person name="Mgbeahuruike A.C."/>
            <person name="Kovalchuk A."/>
            <person name="Asiegbu F.O."/>
            <person name="Lackner G."/>
            <person name="Hoffmeister D."/>
            <person name="Rencoret J."/>
            <person name="Gutierrez A."/>
            <person name="Sun H."/>
            <person name="Lindquist E."/>
            <person name="Barry K."/>
            <person name="Riley R."/>
            <person name="Grigoriev I.V."/>
            <person name="Henrissat B."/>
            <person name="Kues U."/>
            <person name="Berka R.M."/>
            <person name="Martinez A.T."/>
            <person name="Covert S.F."/>
            <person name="Blanchette R.A."/>
            <person name="Cullen D."/>
        </authorList>
    </citation>
    <scope>NUCLEOTIDE SEQUENCE [LARGE SCALE GENOMIC DNA]</scope>
    <source>
        <strain evidence="2 3">11061_1 CR5-6</strain>
    </source>
</reference>
<accession>A0A0C3S6G0</accession>
<proteinExistence type="predicted"/>
<dbReference type="AlphaFoldDB" id="A0A0C3S6G0"/>
<keyword evidence="1" id="KW-1133">Transmembrane helix</keyword>
<evidence type="ECO:0000256" key="1">
    <source>
        <dbReference type="SAM" id="Phobius"/>
    </source>
</evidence>
<keyword evidence="1" id="KW-0812">Transmembrane</keyword>
<keyword evidence="1" id="KW-0472">Membrane</keyword>
<name>A0A0C3S6G0_PHLG1</name>
<dbReference type="Proteomes" id="UP000053257">
    <property type="component" value="Unassembled WGS sequence"/>
</dbReference>
<protein>
    <submittedName>
        <fullName evidence="2">Uncharacterized protein</fullName>
    </submittedName>
</protein>
<dbReference type="EMBL" id="KN840524">
    <property type="protein sequence ID" value="KIP06177.1"/>
    <property type="molecule type" value="Genomic_DNA"/>
</dbReference>
<keyword evidence="3" id="KW-1185">Reference proteome</keyword>